<proteinExistence type="predicted"/>
<keyword evidence="1" id="KW-0812">Transmembrane</keyword>
<dbReference type="AlphaFoldDB" id="A0A2P2E7H7"/>
<evidence type="ECO:0008006" key="4">
    <source>
        <dbReference type="Google" id="ProtNLM"/>
    </source>
</evidence>
<feature type="transmembrane region" description="Helical" evidence="1">
    <location>
        <begin position="130"/>
        <end position="153"/>
    </location>
</feature>
<keyword evidence="1" id="KW-0472">Membrane</keyword>
<evidence type="ECO:0000313" key="3">
    <source>
        <dbReference type="Proteomes" id="UP000245086"/>
    </source>
</evidence>
<feature type="transmembrane region" description="Helical" evidence="1">
    <location>
        <begin position="199"/>
        <end position="220"/>
    </location>
</feature>
<protein>
    <recommendedName>
        <fullName evidence="4">Sodium-dependent bicarbonate transport family permease</fullName>
    </recommendedName>
</protein>
<dbReference type="OrthoDB" id="345121at2"/>
<dbReference type="RefSeq" id="WP_108983905.1">
    <property type="nucleotide sequence ID" value="NZ_BFBR01000002.1"/>
</dbReference>
<reference evidence="2 3" key="1">
    <citation type="journal article" date="2018" name="Genome Announc.">
        <title>Draft Genome Sequence of "Candidatus Phycosocius bacilliformis," an Alphaproteobacterial Ectosymbiont of the Hydrocarbon-Producing Green Alga Botryococcus braunii.</title>
        <authorList>
            <person name="Tanabe Y."/>
            <person name="Yamaguchi H."/>
            <person name="Watanabe M.M."/>
        </authorList>
    </citation>
    <scope>NUCLEOTIDE SEQUENCE [LARGE SCALE GENOMIC DNA]</scope>
    <source>
        <strain evidence="2 3">BOTRYCO-2</strain>
    </source>
</reference>
<feature type="transmembrane region" description="Helical" evidence="1">
    <location>
        <begin position="165"/>
        <end position="187"/>
    </location>
</feature>
<evidence type="ECO:0000256" key="1">
    <source>
        <dbReference type="SAM" id="Phobius"/>
    </source>
</evidence>
<dbReference type="InterPro" id="IPR010293">
    <property type="entry name" value="Sbt_1"/>
</dbReference>
<dbReference type="Pfam" id="PF05982">
    <property type="entry name" value="Sbt_1"/>
    <property type="match status" value="1"/>
</dbReference>
<dbReference type="PANTHER" id="PTHR40400:SF1">
    <property type="entry name" value="SLR1512 PROTEIN"/>
    <property type="match status" value="1"/>
</dbReference>
<keyword evidence="3" id="KW-1185">Reference proteome</keyword>
<feature type="transmembrane region" description="Helical" evidence="1">
    <location>
        <begin position="261"/>
        <end position="281"/>
    </location>
</feature>
<dbReference type="EMBL" id="BFBR01000002">
    <property type="protein sequence ID" value="GBF57009.1"/>
    <property type="molecule type" value="Genomic_DNA"/>
</dbReference>
<keyword evidence="1" id="KW-1133">Transmembrane helix</keyword>
<dbReference type="PANTHER" id="PTHR40400">
    <property type="entry name" value="SLR1512 PROTEIN"/>
    <property type="match status" value="1"/>
</dbReference>
<feature type="transmembrane region" description="Helical" evidence="1">
    <location>
        <begin position="293"/>
        <end position="316"/>
    </location>
</feature>
<feature type="transmembrane region" description="Helical" evidence="1">
    <location>
        <begin position="232"/>
        <end position="255"/>
    </location>
</feature>
<comment type="caution">
    <text evidence="2">The sequence shown here is derived from an EMBL/GenBank/DDBJ whole genome shotgun (WGS) entry which is preliminary data.</text>
</comment>
<gene>
    <name evidence="2" type="ORF">PbB2_00667</name>
</gene>
<name>A0A2P2E7H7_9PROT</name>
<feature type="transmembrane region" description="Helical" evidence="1">
    <location>
        <begin position="64"/>
        <end position="88"/>
    </location>
</feature>
<evidence type="ECO:0000313" key="2">
    <source>
        <dbReference type="EMBL" id="GBF57009.1"/>
    </source>
</evidence>
<feature type="transmembrane region" description="Helical" evidence="1">
    <location>
        <begin position="100"/>
        <end position="124"/>
    </location>
</feature>
<accession>A0A2P2E7H7</accession>
<dbReference type="Proteomes" id="UP000245086">
    <property type="component" value="Unassembled WGS sequence"/>
</dbReference>
<sequence>MLNLDLIAANLLSPAVICFALGVFAAYVKSDLRVPQQVHETISMYLLFSIGLKGGIALDNSAGTSILVPLIATLFMGVLTPLVAFYVARNIGKQSIVDSGAMAAHFGSVSAVTFMAALNFAALSNFKIEGYLTALLIVLEVPGIIIGIVLARLMSENRTISVNHVLREAITSKSVMLMGGGLLVGLLTDPKGIEAVSMVFIAPFQGVLAFFLLELGVVALKRLRESKAPLPFMLGFGITMPILFGAIGVIVGHFAGFSVGGTAVFATMAASASYIAAPAAVRMAMPEANEGLYLTTSISITLPFNIIIGIPAYFAVSAMIGDWPTLASLVG</sequence>
<organism evidence="2 3">
    <name type="scientific">Candidatus Phycosocius bacilliformis</name>
    <dbReference type="NCBI Taxonomy" id="1445552"/>
    <lineage>
        <taxon>Bacteria</taxon>
        <taxon>Pseudomonadati</taxon>
        <taxon>Pseudomonadota</taxon>
        <taxon>Alphaproteobacteria</taxon>
        <taxon>Caulobacterales</taxon>
        <taxon>Caulobacterales incertae sedis</taxon>
        <taxon>Candidatus Phycosocius</taxon>
    </lineage>
</organism>
<feature type="transmembrane region" description="Helical" evidence="1">
    <location>
        <begin position="6"/>
        <end position="28"/>
    </location>
</feature>